<gene>
    <name evidence="1" type="ORF">GXP67_28565</name>
</gene>
<dbReference type="RefSeq" id="WP_162446304.1">
    <property type="nucleotide sequence ID" value="NZ_CP048222.1"/>
</dbReference>
<evidence type="ECO:0000313" key="2">
    <source>
        <dbReference type="Proteomes" id="UP000480178"/>
    </source>
</evidence>
<keyword evidence="2" id="KW-1185">Reference proteome</keyword>
<evidence type="ECO:0000313" key="1">
    <source>
        <dbReference type="EMBL" id="QHT70325.1"/>
    </source>
</evidence>
<organism evidence="1 2">
    <name type="scientific">Rhodocytophaga rosea</name>
    <dbReference type="NCBI Taxonomy" id="2704465"/>
    <lineage>
        <taxon>Bacteria</taxon>
        <taxon>Pseudomonadati</taxon>
        <taxon>Bacteroidota</taxon>
        <taxon>Cytophagia</taxon>
        <taxon>Cytophagales</taxon>
        <taxon>Rhodocytophagaceae</taxon>
        <taxon>Rhodocytophaga</taxon>
    </lineage>
</organism>
<dbReference type="AlphaFoldDB" id="A0A6C0GQH2"/>
<dbReference type="EMBL" id="CP048222">
    <property type="protein sequence ID" value="QHT70325.1"/>
    <property type="molecule type" value="Genomic_DNA"/>
</dbReference>
<sequence>MLGITVESASGSESKKTTYYLQIATSTQEDYEQVVDKLGIEDWDYSSLYD</sequence>
<dbReference type="Proteomes" id="UP000480178">
    <property type="component" value="Chromosome"/>
</dbReference>
<protein>
    <submittedName>
        <fullName evidence="1">Uncharacterized protein</fullName>
    </submittedName>
</protein>
<dbReference type="KEGG" id="rhoz:GXP67_28565"/>
<accession>A0A6C0GQH2</accession>
<name>A0A6C0GQH2_9BACT</name>
<reference evidence="1 2" key="1">
    <citation type="submission" date="2020-01" db="EMBL/GenBank/DDBJ databases">
        <authorList>
            <person name="Kim M.K."/>
        </authorList>
    </citation>
    <scope>NUCLEOTIDE SEQUENCE [LARGE SCALE GENOMIC DNA]</scope>
    <source>
        <strain evidence="1 2">172606-1</strain>
    </source>
</reference>
<proteinExistence type="predicted"/>